<proteinExistence type="inferred from homology"/>
<dbReference type="PANTHER" id="PTHR43700:SF1">
    <property type="entry name" value="PHOSPHORIBOSYLAMINOIMIDAZOLE-SUCCINOCARBOXAMIDE SYNTHASE"/>
    <property type="match status" value="1"/>
</dbReference>
<dbReference type="CDD" id="cd01414">
    <property type="entry name" value="SAICAR_synt_Sc"/>
    <property type="match status" value="1"/>
</dbReference>
<organism evidence="10 11">
    <name type="scientific">Aeoliella straminimaris</name>
    <dbReference type="NCBI Taxonomy" id="2954799"/>
    <lineage>
        <taxon>Bacteria</taxon>
        <taxon>Pseudomonadati</taxon>
        <taxon>Planctomycetota</taxon>
        <taxon>Planctomycetia</taxon>
        <taxon>Pirellulales</taxon>
        <taxon>Lacipirellulaceae</taxon>
        <taxon>Aeoliella</taxon>
    </lineage>
</organism>
<dbReference type="PROSITE" id="PS01058">
    <property type="entry name" value="SAICAR_SYNTHETASE_2"/>
    <property type="match status" value="1"/>
</dbReference>
<dbReference type="AlphaFoldDB" id="A0A9X2FBV7"/>
<dbReference type="Pfam" id="PF01259">
    <property type="entry name" value="SAICAR_synt"/>
    <property type="match status" value="1"/>
</dbReference>
<evidence type="ECO:0000256" key="5">
    <source>
        <dbReference type="ARBA" id="ARBA00022755"/>
    </source>
</evidence>
<protein>
    <recommendedName>
        <fullName evidence="8">Phosphoribosylaminoimidazole-succinocarboxamide synthase</fullName>
        <ecNumber evidence="8">6.3.2.6</ecNumber>
    </recommendedName>
    <alternativeName>
        <fullName evidence="8">SAICAR synthetase</fullName>
    </alternativeName>
</protein>
<dbReference type="SUPFAM" id="SSF56104">
    <property type="entry name" value="SAICAR synthase-like"/>
    <property type="match status" value="1"/>
</dbReference>
<dbReference type="NCBIfam" id="NF010568">
    <property type="entry name" value="PRK13961.1"/>
    <property type="match status" value="1"/>
</dbReference>
<dbReference type="NCBIfam" id="TIGR00081">
    <property type="entry name" value="purC"/>
    <property type="match status" value="1"/>
</dbReference>
<comment type="similarity">
    <text evidence="2 8">Belongs to the SAICAR synthetase family.</text>
</comment>
<dbReference type="HAMAP" id="MF_00137">
    <property type="entry name" value="SAICAR_synth"/>
    <property type="match status" value="1"/>
</dbReference>
<dbReference type="GO" id="GO:0004639">
    <property type="term" value="F:phosphoribosylaminoimidazolesuccinocarboxamide synthase activity"/>
    <property type="evidence" value="ECO:0007669"/>
    <property type="project" value="UniProtKB-UniRule"/>
</dbReference>
<accession>A0A9X2FBV7</accession>
<dbReference type="Gene3D" id="3.30.470.20">
    <property type="entry name" value="ATP-grasp fold, B domain"/>
    <property type="match status" value="1"/>
</dbReference>
<evidence type="ECO:0000256" key="8">
    <source>
        <dbReference type="HAMAP-Rule" id="MF_00137"/>
    </source>
</evidence>
<feature type="domain" description="SAICAR synthetase/ADE2 N-terminal" evidence="9">
    <location>
        <begin position="18"/>
        <end position="265"/>
    </location>
</feature>
<keyword evidence="6 8" id="KW-0067">ATP-binding</keyword>
<dbReference type="GO" id="GO:0005524">
    <property type="term" value="F:ATP binding"/>
    <property type="evidence" value="ECO:0007669"/>
    <property type="project" value="UniProtKB-KW"/>
</dbReference>
<evidence type="ECO:0000256" key="6">
    <source>
        <dbReference type="ARBA" id="ARBA00022840"/>
    </source>
</evidence>
<dbReference type="GO" id="GO:0006189">
    <property type="term" value="P:'de novo' IMP biosynthetic process"/>
    <property type="evidence" value="ECO:0007669"/>
    <property type="project" value="UniProtKB-UniRule"/>
</dbReference>
<comment type="caution">
    <text evidence="10">The sequence shown here is derived from an EMBL/GenBank/DDBJ whole genome shotgun (WGS) entry which is preliminary data.</text>
</comment>
<dbReference type="FunFam" id="3.30.470.20:FF:000015">
    <property type="entry name" value="Phosphoribosylaminoimidazole-succinocarboxamide synthase"/>
    <property type="match status" value="1"/>
</dbReference>
<evidence type="ECO:0000256" key="7">
    <source>
        <dbReference type="ARBA" id="ARBA00048475"/>
    </source>
</evidence>
<keyword evidence="5 8" id="KW-0658">Purine biosynthesis</keyword>
<comment type="catalytic activity">
    <reaction evidence="7 8">
        <text>5-amino-1-(5-phospho-D-ribosyl)imidazole-4-carboxylate + L-aspartate + ATP = (2S)-2-[5-amino-1-(5-phospho-beta-D-ribosyl)imidazole-4-carboxamido]succinate + ADP + phosphate + 2 H(+)</text>
        <dbReference type="Rhea" id="RHEA:22628"/>
        <dbReference type="ChEBI" id="CHEBI:15378"/>
        <dbReference type="ChEBI" id="CHEBI:29991"/>
        <dbReference type="ChEBI" id="CHEBI:30616"/>
        <dbReference type="ChEBI" id="CHEBI:43474"/>
        <dbReference type="ChEBI" id="CHEBI:58443"/>
        <dbReference type="ChEBI" id="CHEBI:77657"/>
        <dbReference type="ChEBI" id="CHEBI:456216"/>
        <dbReference type="EC" id="6.3.2.6"/>
    </reaction>
</comment>
<keyword evidence="11" id="KW-1185">Reference proteome</keyword>
<dbReference type="InterPro" id="IPR018236">
    <property type="entry name" value="SAICAR_synthetase_CS"/>
</dbReference>
<sequence>MHSTPLIDTQLADIPARHGKVRDVYDLGEHLLLVATDRISAFDWVLPTGIPDKGRVLTGVSQFWFDQLDTPHHLVTTEVDQMPLPDGVDREVLRGRVMLTKKAQVVPMECVVRGYLAGSGWKEYQQSGTVCGVQLPSGLVESDRLPEPIFTPATKAEMGEHDENISFERMAAEIGTELAEELKARSIELFNKGSAHAEKCGLLLADTKYEFGHADGELILIDEVMTPDSSRYWPADQYQPGGPQPSFDKQFVRDWLLASDWDRNSTPPELPEEIVEKTRAKYIEAFERISGGEFAWK</sequence>
<evidence type="ECO:0000259" key="9">
    <source>
        <dbReference type="Pfam" id="PF01259"/>
    </source>
</evidence>
<evidence type="ECO:0000256" key="4">
    <source>
        <dbReference type="ARBA" id="ARBA00022741"/>
    </source>
</evidence>
<dbReference type="Proteomes" id="UP001155241">
    <property type="component" value="Unassembled WGS sequence"/>
</dbReference>
<evidence type="ECO:0000256" key="3">
    <source>
        <dbReference type="ARBA" id="ARBA00022598"/>
    </source>
</evidence>
<comment type="pathway">
    <text evidence="1 8">Purine metabolism; IMP biosynthesis via de novo pathway; 5-amino-1-(5-phospho-D-ribosyl)imidazole-4-carboxamide from 5-amino-1-(5-phospho-D-ribosyl)imidazole-4-carboxylate: step 1/2.</text>
</comment>
<reference evidence="10" key="1">
    <citation type="submission" date="2022-06" db="EMBL/GenBank/DDBJ databases">
        <title>Aeoliella straminimaris, a novel planctomycete from sediments.</title>
        <authorList>
            <person name="Vitorino I.R."/>
            <person name="Lage O.M."/>
        </authorList>
    </citation>
    <scope>NUCLEOTIDE SEQUENCE</scope>
    <source>
        <strain evidence="10">ICT_H6.2</strain>
    </source>
</reference>
<dbReference type="PROSITE" id="PS01057">
    <property type="entry name" value="SAICAR_SYNTHETASE_1"/>
    <property type="match status" value="1"/>
</dbReference>
<dbReference type="PANTHER" id="PTHR43700">
    <property type="entry name" value="PHOSPHORIBOSYLAMINOIMIDAZOLE-SUCCINOCARBOXAMIDE SYNTHASE"/>
    <property type="match status" value="1"/>
</dbReference>
<name>A0A9X2FBV7_9BACT</name>
<evidence type="ECO:0000313" key="11">
    <source>
        <dbReference type="Proteomes" id="UP001155241"/>
    </source>
</evidence>
<evidence type="ECO:0000313" key="10">
    <source>
        <dbReference type="EMBL" id="MCO6043489.1"/>
    </source>
</evidence>
<keyword evidence="4 8" id="KW-0547">Nucleotide-binding</keyword>
<dbReference type="RefSeq" id="WP_252851595.1">
    <property type="nucleotide sequence ID" value="NZ_JAMXLR010000024.1"/>
</dbReference>
<dbReference type="EC" id="6.3.2.6" evidence="8"/>
<dbReference type="EMBL" id="JAMXLR010000024">
    <property type="protein sequence ID" value="MCO6043489.1"/>
    <property type="molecule type" value="Genomic_DNA"/>
</dbReference>
<dbReference type="InterPro" id="IPR028923">
    <property type="entry name" value="SAICAR_synt/ADE2_N"/>
</dbReference>
<dbReference type="InterPro" id="IPR001636">
    <property type="entry name" value="SAICAR_synth"/>
</dbReference>
<dbReference type="GO" id="GO:0005737">
    <property type="term" value="C:cytoplasm"/>
    <property type="evidence" value="ECO:0007669"/>
    <property type="project" value="TreeGrafter"/>
</dbReference>
<evidence type="ECO:0000256" key="2">
    <source>
        <dbReference type="ARBA" id="ARBA00010190"/>
    </source>
</evidence>
<evidence type="ECO:0000256" key="1">
    <source>
        <dbReference type="ARBA" id="ARBA00004672"/>
    </source>
</evidence>
<dbReference type="Gene3D" id="3.30.200.20">
    <property type="entry name" value="Phosphorylase Kinase, domain 1"/>
    <property type="match status" value="1"/>
</dbReference>
<keyword evidence="3 8" id="KW-0436">Ligase</keyword>
<gene>
    <name evidence="8" type="primary">purC</name>
    <name evidence="10" type="ORF">NG895_06180</name>
</gene>